<dbReference type="PANTHER" id="PTHR43654">
    <property type="entry name" value="GLUTAMATE 5-KINASE"/>
    <property type="match status" value="1"/>
</dbReference>
<dbReference type="Proteomes" id="UP000269499">
    <property type="component" value="Unassembled WGS sequence"/>
</dbReference>
<feature type="domain" description="Aspartate/glutamate/uridylate kinase" evidence="12">
    <location>
        <begin position="6"/>
        <end position="245"/>
    </location>
</feature>
<dbReference type="PANTHER" id="PTHR43654:SF1">
    <property type="entry name" value="ISOPENTENYL PHOSPHATE KINASE"/>
    <property type="match status" value="1"/>
</dbReference>
<evidence type="ECO:0000256" key="4">
    <source>
        <dbReference type="ARBA" id="ARBA00022679"/>
    </source>
</evidence>
<dbReference type="CDD" id="cd04241">
    <property type="entry name" value="AAK_FomA-like"/>
    <property type="match status" value="1"/>
</dbReference>
<dbReference type="GO" id="GO:0005524">
    <property type="term" value="F:ATP binding"/>
    <property type="evidence" value="ECO:0007669"/>
    <property type="project" value="UniProtKB-KW"/>
</dbReference>
<evidence type="ECO:0000256" key="7">
    <source>
        <dbReference type="ARBA" id="ARBA00022840"/>
    </source>
</evidence>
<evidence type="ECO:0000256" key="8">
    <source>
        <dbReference type="ARBA" id="ARBA00023229"/>
    </source>
</evidence>
<keyword evidence="7 10" id="KW-0067">ATP-binding</keyword>
<feature type="binding site" evidence="10">
    <location>
        <position position="53"/>
    </location>
    <ligand>
        <name>ATP</name>
        <dbReference type="ChEBI" id="CHEBI:30616"/>
    </ligand>
</feature>
<dbReference type="EMBL" id="QMRA01000003">
    <property type="protein sequence ID" value="RLE55740.1"/>
    <property type="molecule type" value="Genomic_DNA"/>
</dbReference>
<evidence type="ECO:0000256" key="10">
    <source>
        <dbReference type="PIRSR" id="PIRSR016496-1"/>
    </source>
</evidence>
<dbReference type="GO" id="GO:0102043">
    <property type="term" value="F:isopentenyl phosphate kinase activity"/>
    <property type="evidence" value="ECO:0007669"/>
    <property type="project" value="UniProtKB-EC"/>
</dbReference>
<evidence type="ECO:0000313" key="14">
    <source>
        <dbReference type="EMBL" id="RLE55740.1"/>
    </source>
</evidence>
<dbReference type="Proteomes" id="UP000268446">
    <property type="component" value="Unassembled WGS sequence"/>
</dbReference>
<evidence type="ECO:0000256" key="9">
    <source>
        <dbReference type="ARBA" id="ARBA00049063"/>
    </source>
</evidence>
<accession>A0A497EXZ3</accession>
<dbReference type="Pfam" id="PF00696">
    <property type="entry name" value="AA_kinase"/>
    <property type="match status" value="1"/>
</dbReference>
<comment type="similarity">
    <text evidence="1">Belongs to the isopentenyl phosphate kinase family.</text>
</comment>
<dbReference type="PIRSF" id="PIRSF016496">
    <property type="entry name" value="Kin_FomA"/>
    <property type="match status" value="1"/>
</dbReference>
<evidence type="ECO:0000313" key="16">
    <source>
        <dbReference type="Proteomes" id="UP000269499"/>
    </source>
</evidence>
<evidence type="ECO:0000256" key="6">
    <source>
        <dbReference type="ARBA" id="ARBA00022777"/>
    </source>
</evidence>
<gene>
    <name evidence="13" type="ORF">DRJ20_01850</name>
    <name evidence="14" type="ORF">DRJ26_00325</name>
</gene>
<evidence type="ECO:0000313" key="15">
    <source>
        <dbReference type="Proteomes" id="UP000268446"/>
    </source>
</evidence>
<keyword evidence="5 10" id="KW-0547">Nucleotide-binding</keyword>
<dbReference type="NCBIfam" id="NF040647">
    <property type="entry name" value="IPPK_Arch"/>
    <property type="match status" value="1"/>
</dbReference>
<sequence length="269" mass="29298">MRSKPLIIVKFGGSIISVKDEPKRANLEVIKRLAAEIRDVIHSFNLIIIHGGGSYGHPYASKYQLHLGFKDRSQLRGVAETRMAMEELNYLVVRELVSAGVPAVSVQSSACITAKSGEIAEFEVKPIELMLKLGLTPVLYGDVVFDEDLGFTIISGDKIASYLAVRFNASRLIFACDVDGVYTSDPKENPDAELIPEVTVEEIEVLVSRMSTHFGKRFDVTGGIAGKLREAVKPVSAGIDVLIVNGLKPFNVKRAILGEGVVCTRIVRG</sequence>
<feature type="binding site" evidence="10">
    <location>
        <position position="227"/>
    </location>
    <ligand>
        <name>ATP</name>
        <dbReference type="ChEBI" id="CHEBI:30616"/>
    </ligand>
</feature>
<reference evidence="15 16" key="1">
    <citation type="submission" date="2018-06" db="EMBL/GenBank/DDBJ databases">
        <title>Extensive metabolic versatility and redundancy in microbially diverse, dynamic hydrothermal sediments.</title>
        <authorList>
            <person name="Dombrowski N."/>
            <person name="Teske A."/>
            <person name="Baker B.J."/>
        </authorList>
    </citation>
    <scope>NUCLEOTIDE SEQUENCE [LARGE SCALE GENOMIC DNA]</scope>
    <source>
        <strain evidence="14">B20_G2</strain>
        <strain evidence="13">B29_G17</strain>
    </source>
</reference>
<evidence type="ECO:0000256" key="3">
    <source>
        <dbReference type="ARBA" id="ARBA00017267"/>
    </source>
</evidence>
<dbReference type="GO" id="GO:0005829">
    <property type="term" value="C:cytosol"/>
    <property type="evidence" value="ECO:0007669"/>
    <property type="project" value="TreeGrafter"/>
</dbReference>
<feature type="site" description="Transition state stabilizer" evidence="11">
    <location>
        <position position="19"/>
    </location>
</feature>
<evidence type="ECO:0000256" key="1">
    <source>
        <dbReference type="ARBA" id="ARBA00010540"/>
    </source>
</evidence>
<feature type="binding site" evidence="10">
    <location>
        <begin position="182"/>
        <end position="187"/>
    </location>
    <ligand>
        <name>ATP</name>
        <dbReference type="ChEBI" id="CHEBI:30616"/>
    </ligand>
</feature>
<keyword evidence="8" id="KW-0414">Isoprene biosynthesis</keyword>
<feature type="binding site" evidence="10">
    <location>
        <position position="223"/>
    </location>
    <ligand>
        <name>ATP</name>
        <dbReference type="ChEBI" id="CHEBI:30616"/>
    </ligand>
</feature>
<dbReference type="Gene3D" id="3.40.1160.10">
    <property type="entry name" value="Acetylglutamate kinase-like"/>
    <property type="match status" value="1"/>
</dbReference>
<dbReference type="AlphaFoldDB" id="A0A497EXZ3"/>
<evidence type="ECO:0000259" key="12">
    <source>
        <dbReference type="Pfam" id="PF00696"/>
    </source>
</evidence>
<dbReference type="EC" id="2.7.4.26" evidence="2"/>
<dbReference type="InterPro" id="IPR036393">
    <property type="entry name" value="AceGlu_kinase-like_sf"/>
</dbReference>
<evidence type="ECO:0000256" key="5">
    <source>
        <dbReference type="ARBA" id="ARBA00022741"/>
    </source>
</evidence>
<feature type="binding site" evidence="10">
    <location>
        <begin position="10"/>
        <end position="14"/>
    </location>
    <ligand>
        <name>ATP</name>
        <dbReference type="ChEBI" id="CHEBI:30616"/>
    </ligand>
</feature>
<keyword evidence="6" id="KW-0418">Kinase</keyword>
<feature type="binding site" evidence="10">
    <location>
        <position position="177"/>
    </location>
    <ligand>
        <name>ATP</name>
        <dbReference type="ChEBI" id="CHEBI:30616"/>
    </ligand>
</feature>
<dbReference type="InterPro" id="IPR024192">
    <property type="entry name" value="Fosfomycin_R_FomA-type"/>
</dbReference>
<organism evidence="13 15">
    <name type="scientific">Thermoproteota archaeon</name>
    <dbReference type="NCBI Taxonomy" id="2056631"/>
    <lineage>
        <taxon>Archaea</taxon>
        <taxon>Thermoproteota</taxon>
    </lineage>
</organism>
<comment type="caution">
    <text evidence="13">The sequence shown here is derived from an EMBL/GenBank/DDBJ whole genome shotgun (WGS) entry which is preliminary data.</text>
</comment>
<comment type="catalytic activity">
    <reaction evidence="9">
        <text>isopentenyl phosphate + ATP = isopentenyl diphosphate + ADP</text>
        <dbReference type="Rhea" id="RHEA:33963"/>
        <dbReference type="ChEBI" id="CHEBI:30616"/>
        <dbReference type="ChEBI" id="CHEBI:65078"/>
        <dbReference type="ChEBI" id="CHEBI:128769"/>
        <dbReference type="ChEBI" id="CHEBI:456216"/>
        <dbReference type="EC" id="2.7.4.26"/>
    </reaction>
</comment>
<dbReference type="GO" id="GO:0016114">
    <property type="term" value="P:terpenoid biosynthetic process"/>
    <property type="evidence" value="ECO:0007669"/>
    <property type="project" value="TreeGrafter"/>
</dbReference>
<name>A0A497EXZ3_9CREN</name>
<evidence type="ECO:0000256" key="11">
    <source>
        <dbReference type="PIRSR" id="PIRSR016496-2"/>
    </source>
</evidence>
<feature type="binding site" evidence="10">
    <location>
        <position position="57"/>
    </location>
    <ligand>
        <name>substrate</name>
    </ligand>
</feature>
<dbReference type="EMBL" id="QMQZ01000044">
    <property type="protein sequence ID" value="RLE51590.1"/>
    <property type="molecule type" value="Genomic_DNA"/>
</dbReference>
<proteinExistence type="inferred from homology"/>
<protein>
    <recommendedName>
        <fullName evidence="3">Isopentenyl phosphate kinase</fullName>
        <ecNumber evidence="2">2.7.4.26</ecNumber>
    </recommendedName>
</protein>
<feature type="binding site" evidence="10">
    <location>
        <position position="52"/>
    </location>
    <ligand>
        <name>substrate</name>
    </ligand>
</feature>
<dbReference type="PRINTS" id="PR00474">
    <property type="entry name" value="GLU5KINASE"/>
</dbReference>
<dbReference type="GO" id="GO:0016301">
    <property type="term" value="F:kinase activity"/>
    <property type="evidence" value="ECO:0007669"/>
    <property type="project" value="UniProtKB-KW"/>
</dbReference>
<feature type="binding site" evidence="10">
    <location>
        <position position="156"/>
    </location>
    <ligand>
        <name>substrate</name>
    </ligand>
</feature>
<evidence type="ECO:0000313" key="13">
    <source>
        <dbReference type="EMBL" id="RLE51590.1"/>
    </source>
</evidence>
<dbReference type="InterPro" id="IPR001057">
    <property type="entry name" value="Glu/AcGlu_kinase"/>
</dbReference>
<dbReference type="InterPro" id="IPR001048">
    <property type="entry name" value="Asp/Glu/Uridylate_kinase"/>
</dbReference>
<keyword evidence="4" id="KW-0808">Transferase</keyword>
<dbReference type="SUPFAM" id="SSF53633">
    <property type="entry name" value="Carbamate kinase-like"/>
    <property type="match status" value="1"/>
</dbReference>
<evidence type="ECO:0000256" key="2">
    <source>
        <dbReference type="ARBA" id="ARBA00012908"/>
    </source>
</evidence>